<dbReference type="EMBL" id="PXXK01000246">
    <property type="protein sequence ID" value="RFN47552.1"/>
    <property type="molecule type" value="Genomic_DNA"/>
</dbReference>
<keyword evidence="3" id="KW-1185">Reference proteome</keyword>
<sequence length="350" mass="39945">MEASGSAHLGFYKILFFLLLLFLSPLLPSSAASSALGVHTHLQLFTLLILTKHPFAHTMGAQEYQPPAELLSVAEIEERRPLVHKIEQAIRRHNDEFKMRQKHLGPAFYLPRPVLDAYLENKPRELQELLESNYHLSSSVVVWKPAEDEETRAASSRDKHACIIDRTPNPAITYVFPGFMAADPRALEQMMSLMGYELNPKLGFGSRGNMFALNRTLAKWRRMGLWTFESIQEPQKANKGWENALKFYWLPDCSKKLEPGENAESIDATIDRVIQCLSVAQSNGLPPRLPVIGTGRYRYWLDVEQMLCSGLIFKVQHETKEEAVVFRNIINMHWVYSRDDANGNRVDPPN</sequence>
<dbReference type="AlphaFoldDB" id="A0A395MI16"/>
<evidence type="ECO:0000256" key="1">
    <source>
        <dbReference type="SAM" id="SignalP"/>
    </source>
</evidence>
<comment type="caution">
    <text evidence="2">The sequence shown here is derived from an EMBL/GenBank/DDBJ whole genome shotgun (WGS) entry which is preliminary data.</text>
</comment>
<organism evidence="2 3">
    <name type="scientific">Fusarium flagelliforme</name>
    <dbReference type="NCBI Taxonomy" id="2675880"/>
    <lineage>
        <taxon>Eukaryota</taxon>
        <taxon>Fungi</taxon>
        <taxon>Dikarya</taxon>
        <taxon>Ascomycota</taxon>
        <taxon>Pezizomycotina</taxon>
        <taxon>Sordariomycetes</taxon>
        <taxon>Hypocreomycetidae</taxon>
        <taxon>Hypocreales</taxon>
        <taxon>Nectriaceae</taxon>
        <taxon>Fusarium</taxon>
        <taxon>Fusarium incarnatum-equiseti species complex</taxon>
    </lineage>
</organism>
<reference evidence="2 3" key="1">
    <citation type="journal article" date="2018" name="PLoS Pathog.">
        <title>Evolution of structural diversity of trichothecenes, a family of toxins produced by plant pathogenic and entomopathogenic fungi.</title>
        <authorList>
            <person name="Proctor R.H."/>
            <person name="McCormick S.P."/>
            <person name="Kim H.S."/>
            <person name="Cardoza R.E."/>
            <person name="Stanley A.M."/>
            <person name="Lindo L."/>
            <person name="Kelly A."/>
            <person name="Brown D.W."/>
            <person name="Lee T."/>
            <person name="Vaughan M.M."/>
            <person name="Alexander N.J."/>
            <person name="Busman M."/>
            <person name="Gutierrez S."/>
        </authorList>
    </citation>
    <scope>NUCLEOTIDE SEQUENCE [LARGE SCALE GENOMIC DNA]</scope>
    <source>
        <strain evidence="2 3">NRRL 13405</strain>
    </source>
</reference>
<feature type="chain" id="PRO_5017210579" evidence="1">
    <location>
        <begin position="32"/>
        <end position="350"/>
    </location>
</feature>
<proteinExistence type="predicted"/>
<name>A0A395MI16_9HYPO</name>
<keyword evidence="1" id="KW-0732">Signal</keyword>
<evidence type="ECO:0000313" key="3">
    <source>
        <dbReference type="Proteomes" id="UP000265631"/>
    </source>
</evidence>
<gene>
    <name evidence="2" type="ORF">FIE12Z_8196</name>
</gene>
<dbReference type="Proteomes" id="UP000265631">
    <property type="component" value="Unassembled WGS sequence"/>
</dbReference>
<evidence type="ECO:0000313" key="2">
    <source>
        <dbReference type="EMBL" id="RFN47552.1"/>
    </source>
</evidence>
<accession>A0A395MI16</accession>
<feature type="signal peptide" evidence="1">
    <location>
        <begin position="1"/>
        <end position="31"/>
    </location>
</feature>
<protein>
    <submittedName>
        <fullName evidence="2">Uncharacterized protein</fullName>
    </submittedName>
</protein>